<accession>A0A0F9PS20</accession>
<reference evidence="1" key="1">
    <citation type="journal article" date="2015" name="Nature">
        <title>Complex archaea that bridge the gap between prokaryotes and eukaryotes.</title>
        <authorList>
            <person name="Spang A."/>
            <person name="Saw J.H."/>
            <person name="Jorgensen S.L."/>
            <person name="Zaremba-Niedzwiedzka K."/>
            <person name="Martijn J."/>
            <person name="Lind A.E."/>
            <person name="van Eijk R."/>
            <person name="Schleper C."/>
            <person name="Guy L."/>
            <person name="Ettema T.J."/>
        </authorList>
    </citation>
    <scope>NUCLEOTIDE SEQUENCE</scope>
</reference>
<name>A0A0F9PS20_9ZZZZ</name>
<dbReference type="AlphaFoldDB" id="A0A0F9PS20"/>
<organism evidence="1">
    <name type="scientific">marine sediment metagenome</name>
    <dbReference type="NCBI Taxonomy" id="412755"/>
    <lineage>
        <taxon>unclassified sequences</taxon>
        <taxon>metagenomes</taxon>
        <taxon>ecological metagenomes</taxon>
    </lineage>
</organism>
<proteinExistence type="predicted"/>
<gene>
    <name evidence="1" type="ORF">LCGC14_1183130</name>
</gene>
<sequence>MAILGGGGNFIKASEVANGDIITFKNAGDWVESTRFKYDDGNPKVDFNIKVELKGEEKQMRLNKTNREICIAAYGNDTTKWIGKTATITKERCLVGGKKYDCIELKIAGVDQTDDSAGLHNEDSPF</sequence>
<evidence type="ECO:0000313" key="1">
    <source>
        <dbReference type="EMBL" id="KKM95942.1"/>
    </source>
</evidence>
<comment type="caution">
    <text evidence="1">The sequence shown here is derived from an EMBL/GenBank/DDBJ whole genome shotgun (WGS) entry which is preliminary data.</text>
</comment>
<dbReference type="EMBL" id="LAZR01005945">
    <property type="protein sequence ID" value="KKM95942.1"/>
    <property type="molecule type" value="Genomic_DNA"/>
</dbReference>
<protein>
    <submittedName>
        <fullName evidence="1">Uncharacterized protein</fullName>
    </submittedName>
</protein>